<protein>
    <recommendedName>
        <fullName evidence="7">Aminotransferase class I/classII domain-containing protein</fullName>
    </recommendedName>
</protein>
<comment type="caution">
    <text evidence="5">The sequence shown here is derived from an EMBL/GenBank/DDBJ whole genome shotgun (WGS) entry which is preliminary data.</text>
</comment>
<dbReference type="EMBL" id="CAUYUE010000004">
    <property type="protein sequence ID" value="CAK0764832.1"/>
    <property type="molecule type" value="Genomic_DNA"/>
</dbReference>
<dbReference type="Pfam" id="PF09348">
    <property type="entry name" value="DUF1990"/>
    <property type="match status" value="1"/>
</dbReference>
<name>A0AAV1HYQ4_9CHLO</name>
<dbReference type="InterPro" id="IPR015422">
    <property type="entry name" value="PyrdxlP-dep_Trfase_small"/>
</dbReference>
<dbReference type="GO" id="GO:0006520">
    <property type="term" value="P:amino acid metabolic process"/>
    <property type="evidence" value="ECO:0007669"/>
    <property type="project" value="TreeGrafter"/>
</dbReference>
<dbReference type="Proteomes" id="UP001314263">
    <property type="component" value="Unassembled WGS sequence"/>
</dbReference>
<dbReference type="PROSITE" id="PS00105">
    <property type="entry name" value="AA_TRANSFER_CLASS_1"/>
    <property type="match status" value="1"/>
</dbReference>
<feature type="domain" description="Aminotransferase class I/classII large" evidence="3">
    <location>
        <begin position="77"/>
        <end position="419"/>
    </location>
</feature>
<dbReference type="InterPro" id="IPR015424">
    <property type="entry name" value="PyrdxlP-dep_Trfase"/>
</dbReference>
<dbReference type="InterPro" id="IPR018960">
    <property type="entry name" value="DUF1990"/>
</dbReference>
<evidence type="ECO:0008006" key="7">
    <source>
        <dbReference type="Google" id="ProtNLM"/>
    </source>
</evidence>
<evidence type="ECO:0000259" key="4">
    <source>
        <dbReference type="Pfam" id="PF09348"/>
    </source>
</evidence>
<dbReference type="SUPFAM" id="SSF53383">
    <property type="entry name" value="PLP-dependent transferases"/>
    <property type="match status" value="1"/>
</dbReference>
<evidence type="ECO:0000256" key="2">
    <source>
        <dbReference type="ARBA" id="ARBA00022898"/>
    </source>
</evidence>
<dbReference type="InterPro" id="IPR050478">
    <property type="entry name" value="Ethylene_sulfur-biosynth"/>
</dbReference>
<dbReference type="PANTHER" id="PTHR43795">
    <property type="entry name" value="BIFUNCTIONAL ASPARTATE AMINOTRANSFERASE AND GLUTAMATE/ASPARTATE-PREPHENATE AMINOTRANSFERASE-RELATED"/>
    <property type="match status" value="1"/>
</dbReference>
<evidence type="ECO:0000259" key="3">
    <source>
        <dbReference type="Pfam" id="PF00155"/>
    </source>
</evidence>
<dbReference type="InterPro" id="IPR015421">
    <property type="entry name" value="PyrdxlP-dep_Trfase_major"/>
</dbReference>
<dbReference type="Gene3D" id="3.40.640.10">
    <property type="entry name" value="Type I PLP-dependent aspartate aminotransferase-like (Major domain)"/>
    <property type="match status" value="1"/>
</dbReference>
<organism evidence="5 6">
    <name type="scientific">Coccomyxa viridis</name>
    <dbReference type="NCBI Taxonomy" id="1274662"/>
    <lineage>
        <taxon>Eukaryota</taxon>
        <taxon>Viridiplantae</taxon>
        <taxon>Chlorophyta</taxon>
        <taxon>core chlorophytes</taxon>
        <taxon>Trebouxiophyceae</taxon>
        <taxon>Trebouxiophyceae incertae sedis</taxon>
        <taxon>Coccomyxaceae</taxon>
        <taxon>Coccomyxa</taxon>
    </lineage>
</organism>
<feature type="domain" description="DUF1990" evidence="4">
    <location>
        <begin position="460"/>
        <end position="536"/>
    </location>
</feature>
<dbReference type="InterPro" id="IPR004839">
    <property type="entry name" value="Aminotransferase_I/II_large"/>
</dbReference>
<evidence type="ECO:0000313" key="5">
    <source>
        <dbReference type="EMBL" id="CAK0764832.1"/>
    </source>
</evidence>
<evidence type="ECO:0000256" key="1">
    <source>
        <dbReference type="ARBA" id="ARBA00007441"/>
    </source>
</evidence>
<evidence type="ECO:0000313" key="6">
    <source>
        <dbReference type="Proteomes" id="UP001314263"/>
    </source>
</evidence>
<accession>A0AAV1HYQ4</accession>
<dbReference type="GO" id="GO:0008483">
    <property type="term" value="F:transaminase activity"/>
    <property type="evidence" value="ECO:0007669"/>
    <property type="project" value="TreeGrafter"/>
</dbReference>
<sequence>MGLTNGCTEASVLSERGRQAHIKNLPMTYFIPIMDMLKNPWRPDNPSGNLILAVAENRLSCDLLGSRLHQINDLPNNIYGYAPGRGFSRLREAIAQYMKDTCLQGLELRGEDITVLAGCGAVLDLVIYSIASDGDSIGIPAPYYPAFDNDVKARCGCHAQPMHLSPGTSLSEQLDAEKAKAAASGKPMRAIIICNPNNPTGEVIPREILQEYLEWCCEHNIHLVSDEIYANSVFKKAQFVSLATILDQSSAALQEKGRLLVHTVFGLSKDWGISGLRVGWLHTLNQDLTGAMDSLAYFCMPSTIIQEAAAQMLLDKPFVAAYLQENQQRLAHSYDALTGELEKAGIPYTPAVGAIFMWVDLRAALAKPTWEAEEGLWNEVVKAGVLLTPGKACHAAEPGFFRICYAAVPIEGLMEGIRRVVSIVQTKNGQRLVKKVKRYRLNHKYGGQTQTRSSHPLGSASRSWQVDVDRVQVGNGEQTYAQAKELLDSWKHLELDWSTCALPGIQDGTVQTKEGGQVVLGTRVLGMAHIVSPMRVK</sequence>
<keyword evidence="2" id="KW-0663">Pyridoxal phosphate</keyword>
<proteinExistence type="inferred from homology"/>
<dbReference type="PANTHER" id="PTHR43795:SF39">
    <property type="entry name" value="AMINOTRANSFERASE CLASS I_CLASSII DOMAIN-CONTAINING PROTEIN"/>
    <property type="match status" value="1"/>
</dbReference>
<keyword evidence="6" id="KW-1185">Reference proteome</keyword>
<dbReference type="PRINTS" id="PR00753">
    <property type="entry name" value="ACCSYNTHASE"/>
</dbReference>
<dbReference type="Pfam" id="PF00155">
    <property type="entry name" value="Aminotran_1_2"/>
    <property type="match status" value="1"/>
</dbReference>
<dbReference type="CDD" id="cd00609">
    <property type="entry name" value="AAT_like"/>
    <property type="match status" value="1"/>
</dbReference>
<dbReference type="GO" id="GO:0030170">
    <property type="term" value="F:pyridoxal phosphate binding"/>
    <property type="evidence" value="ECO:0007669"/>
    <property type="project" value="InterPro"/>
</dbReference>
<dbReference type="Gene3D" id="3.90.1150.10">
    <property type="entry name" value="Aspartate Aminotransferase, domain 1"/>
    <property type="match status" value="1"/>
</dbReference>
<comment type="similarity">
    <text evidence="1">Belongs to the class-I pyridoxal-phosphate-dependent aminotransferase family.</text>
</comment>
<reference evidence="5 6" key="1">
    <citation type="submission" date="2023-10" db="EMBL/GenBank/DDBJ databases">
        <authorList>
            <person name="Maclean D."/>
            <person name="Macfadyen A."/>
        </authorList>
    </citation>
    <scope>NUCLEOTIDE SEQUENCE [LARGE SCALE GENOMIC DNA]</scope>
</reference>
<gene>
    <name evidence="5" type="ORF">CVIRNUC_003198</name>
</gene>
<dbReference type="InterPro" id="IPR004838">
    <property type="entry name" value="NHTrfase_class1_PyrdxlP-BS"/>
</dbReference>
<dbReference type="AlphaFoldDB" id="A0AAV1HYQ4"/>